<dbReference type="InterPro" id="IPR015424">
    <property type="entry name" value="PyrdxlP-dep_Trfase"/>
</dbReference>
<comment type="caution">
    <text evidence="11">The sequence shown here is derived from an EMBL/GenBank/DDBJ whole genome shotgun (WGS) entry which is preliminary data.</text>
</comment>
<evidence type="ECO:0000256" key="4">
    <source>
        <dbReference type="ARBA" id="ARBA00012285"/>
    </source>
</evidence>
<evidence type="ECO:0000256" key="7">
    <source>
        <dbReference type="ARBA" id="ARBA00023239"/>
    </source>
</evidence>
<reference evidence="11 12" key="1">
    <citation type="submission" date="2024-09" db="EMBL/GenBank/DDBJ databases">
        <authorList>
            <person name="Sun Q."/>
            <person name="Mori K."/>
        </authorList>
    </citation>
    <scope>NUCLEOTIDE SEQUENCE [LARGE SCALE GENOMIC DNA]</scope>
    <source>
        <strain evidence="11 12">TISTR 2452</strain>
    </source>
</reference>
<comment type="function">
    <text evidence="2">Decarboxylates L-threonine-O-3-phosphate to yield (R)-1-amino-2-propanol O-2-phosphate, the precursor for the linkage between the nucleotide loop and the corrin ring in cobalamin.</text>
</comment>
<dbReference type="PANTHER" id="PTHR42885:SF1">
    <property type="entry name" value="THREONINE-PHOSPHATE DECARBOXYLASE"/>
    <property type="match status" value="1"/>
</dbReference>
<dbReference type="SUPFAM" id="SSF53383">
    <property type="entry name" value="PLP-dependent transferases"/>
    <property type="match status" value="1"/>
</dbReference>
<accession>A0ABV5L0H0</accession>
<dbReference type="Pfam" id="PF00155">
    <property type="entry name" value="Aminotran_1_2"/>
    <property type="match status" value="1"/>
</dbReference>
<gene>
    <name evidence="11" type="primary">cobD</name>
    <name evidence="11" type="ORF">ACFFSY_27980</name>
</gene>
<dbReference type="InterPro" id="IPR004838">
    <property type="entry name" value="NHTrfase_class1_PyrdxlP-BS"/>
</dbReference>
<evidence type="ECO:0000313" key="12">
    <source>
        <dbReference type="Proteomes" id="UP001589747"/>
    </source>
</evidence>
<dbReference type="RefSeq" id="WP_377500364.1">
    <property type="nucleotide sequence ID" value="NZ_JBHMDO010000044.1"/>
</dbReference>
<dbReference type="Proteomes" id="UP001589747">
    <property type="component" value="Unassembled WGS sequence"/>
</dbReference>
<evidence type="ECO:0000256" key="5">
    <source>
        <dbReference type="ARBA" id="ARBA00022573"/>
    </source>
</evidence>
<sequence length="393" mass="43763">MLEKFGHGGDLLTAQELYGIPAERFADFSANMNPFGPPAIVGELLRAYADAIGRYPDPAVRGLRRKLAIHHGIREDELLVGNGAAELIDLAVRVLKPAEVVLAQPCFVEYGDAARKSGIPIRTIQLAPAERFKLSAADVERTVRELREAGRQAGDAIWFLGHPNNPTGQLIEPETIRLLVDRGERVLLDEAFMDFVLNATRYSFLGEAARTKGGRLIVIRSMTKFYAIPGIRLGYLVADSATVALLKEQQVPWSVNSLAQSIGEAVLDEEEYARRTMAWLQEERAWLTGQLEELGLIVAEGHVNYVLFRIPLSLGLTAGELQRKLGERGVLIRDASHFEGLDETYCRIAVRFREEHDRLLHNLREVLRERRGSTDAVRVRVPNDAAGKEGESR</sequence>
<dbReference type="Gene3D" id="3.90.1150.10">
    <property type="entry name" value="Aspartate Aminotransferase, domain 1"/>
    <property type="match status" value="1"/>
</dbReference>
<dbReference type="NCBIfam" id="TIGR01140">
    <property type="entry name" value="L_thr_O3P_dcar"/>
    <property type="match status" value="1"/>
</dbReference>
<dbReference type="PROSITE" id="PS00105">
    <property type="entry name" value="AA_TRANSFER_CLASS_1"/>
    <property type="match status" value="1"/>
</dbReference>
<comment type="cofactor">
    <cofactor evidence="1">
        <name>pyridoxal 5'-phosphate</name>
        <dbReference type="ChEBI" id="CHEBI:597326"/>
    </cofactor>
</comment>
<dbReference type="GO" id="GO:0048472">
    <property type="term" value="F:threonine-phosphate decarboxylase activity"/>
    <property type="evidence" value="ECO:0007669"/>
    <property type="project" value="UniProtKB-EC"/>
</dbReference>
<evidence type="ECO:0000256" key="2">
    <source>
        <dbReference type="ARBA" id="ARBA00003444"/>
    </source>
</evidence>
<comment type="pathway">
    <text evidence="3">Cofactor biosynthesis; adenosylcobalamin biosynthesis.</text>
</comment>
<evidence type="ECO:0000256" key="8">
    <source>
        <dbReference type="ARBA" id="ARBA00029996"/>
    </source>
</evidence>
<dbReference type="PANTHER" id="PTHR42885">
    <property type="entry name" value="HISTIDINOL-PHOSPHATE AMINOTRANSFERASE-RELATED"/>
    <property type="match status" value="1"/>
</dbReference>
<keyword evidence="6" id="KW-0663">Pyridoxal phosphate</keyword>
<evidence type="ECO:0000256" key="3">
    <source>
        <dbReference type="ARBA" id="ARBA00004953"/>
    </source>
</evidence>
<dbReference type="CDD" id="cd00609">
    <property type="entry name" value="AAT_like"/>
    <property type="match status" value="1"/>
</dbReference>
<dbReference type="EC" id="4.1.1.81" evidence="4"/>
<dbReference type="InterPro" id="IPR015422">
    <property type="entry name" value="PyrdxlP-dep_Trfase_small"/>
</dbReference>
<proteinExistence type="predicted"/>
<dbReference type="InterPro" id="IPR005860">
    <property type="entry name" value="CobD"/>
</dbReference>
<evidence type="ECO:0000256" key="1">
    <source>
        <dbReference type="ARBA" id="ARBA00001933"/>
    </source>
</evidence>
<evidence type="ECO:0000256" key="6">
    <source>
        <dbReference type="ARBA" id="ARBA00022898"/>
    </source>
</evidence>
<dbReference type="InterPro" id="IPR004839">
    <property type="entry name" value="Aminotransferase_I/II_large"/>
</dbReference>
<dbReference type="Gene3D" id="3.40.640.10">
    <property type="entry name" value="Type I PLP-dependent aspartate aminotransferase-like (Major domain)"/>
    <property type="match status" value="1"/>
</dbReference>
<keyword evidence="5" id="KW-0169">Cobalamin biosynthesis</keyword>
<name>A0ABV5L0H0_9BACL</name>
<protein>
    <recommendedName>
        <fullName evidence="4">threonine-phosphate decarboxylase</fullName>
        <ecNumber evidence="4">4.1.1.81</ecNumber>
    </recommendedName>
    <alternativeName>
        <fullName evidence="8">L-threonine-O-3-phosphate decarboxylase</fullName>
    </alternativeName>
</protein>
<evidence type="ECO:0000256" key="9">
    <source>
        <dbReference type="ARBA" id="ARBA00048531"/>
    </source>
</evidence>
<dbReference type="InterPro" id="IPR015421">
    <property type="entry name" value="PyrdxlP-dep_Trfase_major"/>
</dbReference>
<organism evidence="11 12">
    <name type="scientific">Paenibacillus aurantiacus</name>
    <dbReference type="NCBI Taxonomy" id="1936118"/>
    <lineage>
        <taxon>Bacteria</taxon>
        <taxon>Bacillati</taxon>
        <taxon>Bacillota</taxon>
        <taxon>Bacilli</taxon>
        <taxon>Bacillales</taxon>
        <taxon>Paenibacillaceae</taxon>
        <taxon>Paenibacillus</taxon>
    </lineage>
</organism>
<feature type="domain" description="Aminotransferase class I/classII large" evidence="10">
    <location>
        <begin position="27"/>
        <end position="361"/>
    </location>
</feature>
<keyword evidence="12" id="KW-1185">Reference proteome</keyword>
<keyword evidence="7 11" id="KW-0456">Lyase</keyword>
<evidence type="ECO:0000259" key="10">
    <source>
        <dbReference type="Pfam" id="PF00155"/>
    </source>
</evidence>
<dbReference type="EMBL" id="JBHMDO010000044">
    <property type="protein sequence ID" value="MFB9329797.1"/>
    <property type="molecule type" value="Genomic_DNA"/>
</dbReference>
<evidence type="ECO:0000313" key="11">
    <source>
        <dbReference type="EMBL" id="MFB9329797.1"/>
    </source>
</evidence>
<comment type="catalytic activity">
    <reaction evidence="9">
        <text>O-phospho-L-threonine + H(+) = (R)-1-aminopropan-2-yl phosphate + CO2</text>
        <dbReference type="Rhea" id="RHEA:11492"/>
        <dbReference type="ChEBI" id="CHEBI:15378"/>
        <dbReference type="ChEBI" id="CHEBI:16526"/>
        <dbReference type="ChEBI" id="CHEBI:58563"/>
        <dbReference type="ChEBI" id="CHEBI:58675"/>
        <dbReference type="EC" id="4.1.1.81"/>
    </reaction>
</comment>